<dbReference type="Gene3D" id="2.60.40.420">
    <property type="entry name" value="Cupredoxins - blue copper proteins"/>
    <property type="match status" value="1"/>
</dbReference>
<keyword evidence="4" id="KW-1185">Reference proteome</keyword>
<sequence length="135" mass="14749">MARSSVTATVPIGTIITVLGLFLAGGFTHARSPTTYTVGDQYGWGLRNSGDIWARGKTFYAGDFLVFKYNNSRFNLMLVNQTGYDMCTPNDGALEFKSGEDKINLPYGGSYFIGTRNPTDCFSGMKLQVNGLAPY</sequence>
<dbReference type="Proteomes" id="UP000030689">
    <property type="component" value="Unassembled WGS sequence"/>
</dbReference>
<dbReference type="AlphaFoldDB" id="V4KUP5"/>
<dbReference type="GO" id="GO:0005886">
    <property type="term" value="C:plasma membrane"/>
    <property type="evidence" value="ECO:0007669"/>
    <property type="project" value="TreeGrafter"/>
</dbReference>
<dbReference type="InterPro" id="IPR039391">
    <property type="entry name" value="Phytocyanin-like"/>
</dbReference>
<keyword evidence="1" id="KW-0472">Membrane</keyword>
<keyword evidence="1" id="KW-0812">Transmembrane</keyword>
<keyword evidence="1" id="KW-1133">Transmembrane helix</keyword>
<dbReference type="SUPFAM" id="SSF49503">
    <property type="entry name" value="Cupredoxins"/>
    <property type="match status" value="1"/>
</dbReference>
<dbReference type="InterPro" id="IPR003245">
    <property type="entry name" value="Phytocyanin_dom"/>
</dbReference>
<protein>
    <recommendedName>
        <fullName evidence="2">Phytocyanin domain-containing protein</fullName>
    </recommendedName>
</protein>
<dbReference type="OMA" id="NQFIFRY"/>
<evidence type="ECO:0000256" key="1">
    <source>
        <dbReference type="SAM" id="Phobius"/>
    </source>
</evidence>
<evidence type="ECO:0000313" key="3">
    <source>
        <dbReference type="EMBL" id="ESQ35019.1"/>
    </source>
</evidence>
<dbReference type="PANTHER" id="PTHR33021:SF292">
    <property type="entry name" value="EARLY NODULIN-LIKE PROTEIN 22"/>
    <property type="match status" value="1"/>
</dbReference>
<reference evidence="3 4" key="1">
    <citation type="journal article" date="2013" name="Front. Plant Sci.">
        <title>The Reference Genome of the Halophytic Plant Eutrema salsugineum.</title>
        <authorList>
            <person name="Yang R."/>
            <person name="Jarvis D.E."/>
            <person name="Chen H."/>
            <person name="Beilstein M.A."/>
            <person name="Grimwood J."/>
            <person name="Jenkins J."/>
            <person name="Shu S."/>
            <person name="Prochnik S."/>
            <person name="Xin M."/>
            <person name="Ma C."/>
            <person name="Schmutz J."/>
            <person name="Wing R.A."/>
            <person name="Mitchell-Olds T."/>
            <person name="Schumaker K.S."/>
            <person name="Wang X."/>
        </authorList>
    </citation>
    <scope>NUCLEOTIDE SEQUENCE [LARGE SCALE GENOMIC DNA]</scope>
</reference>
<organism evidence="3 4">
    <name type="scientific">Eutrema salsugineum</name>
    <name type="common">Saltwater cress</name>
    <name type="synonym">Sisymbrium salsugineum</name>
    <dbReference type="NCBI Taxonomy" id="72664"/>
    <lineage>
        <taxon>Eukaryota</taxon>
        <taxon>Viridiplantae</taxon>
        <taxon>Streptophyta</taxon>
        <taxon>Embryophyta</taxon>
        <taxon>Tracheophyta</taxon>
        <taxon>Spermatophyta</taxon>
        <taxon>Magnoliopsida</taxon>
        <taxon>eudicotyledons</taxon>
        <taxon>Gunneridae</taxon>
        <taxon>Pentapetalae</taxon>
        <taxon>rosids</taxon>
        <taxon>malvids</taxon>
        <taxon>Brassicales</taxon>
        <taxon>Brassicaceae</taxon>
        <taxon>Eutremeae</taxon>
        <taxon>Eutrema</taxon>
    </lineage>
</organism>
<dbReference type="KEGG" id="eus:EUTSA_v10009632mg"/>
<dbReference type="PANTHER" id="PTHR33021">
    <property type="entry name" value="BLUE COPPER PROTEIN"/>
    <property type="match status" value="1"/>
</dbReference>
<accession>V4KUP5</accession>
<dbReference type="STRING" id="72664.V4KUP5"/>
<gene>
    <name evidence="3" type="ORF">EUTSA_v10009632mg</name>
</gene>
<name>V4KUP5_EUTSA</name>
<feature type="transmembrane region" description="Helical" evidence="1">
    <location>
        <begin position="6"/>
        <end position="27"/>
    </location>
</feature>
<evidence type="ECO:0000313" key="4">
    <source>
        <dbReference type="Proteomes" id="UP000030689"/>
    </source>
</evidence>
<dbReference type="InterPro" id="IPR008972">
    <property type="entry name" value="Cupredoxin"/>
</dbReference>
<dbReference type="OrthoDB" id="1023812at2759"/>
<dbReference type="GO" id="GO:0009055">
    <property type="term" value="F:electron transfer activity"/>
    <property type="evidence" value="ECO:0007669"/>
    <property type="project" value="InterPro"/>
</dbReference>
<dbReference type="PROSITE" id="PS51485">
    <property type="entry name" value="PHYTOCYANIN"/>
    <property type="match status" value="1"/>
</dbReference>
<dbReference type="EMBL" id="KI517683">
    <property type="protein sequence ID" value="ESQ35019.1"/>
    <property type="molecule type" value="Genomic_DNA"/>
</dbReference>
<evidence type="ECO:0000259" key="2">
    <source>
        <dbReference type="PROSITE" id="PS51485"/>
    </source>
</evidence>
<dbReference type="Pfam" id="PF02298">
    <property type="entry name" value="Cu_bind_like"/>
    <property type="match status" value="1"/>
</dbReference>
<feature type="domain" description="Phytocyanin" evidence="2">
    <location>
        <begin position="34"/>
        <end position="133"/>
    </location>
</feature>
<dbReference type="Gramene" id="ESQ35019">
    <property type="protein sequence ID" value="ESQ35019"/>
    <property type="gene ID" value="EUTSA_v10009632mg"/>
</dbReference>
<dbReference type="eggNOG" id="ENOG502SSI8">
    <property type="taxonomic scope" value="Eukaryota"/>
</dbReference>
<proteinExistence type="predicted"/>